<accession>L1QBS1</accession>
<dbReference type="STRING" id="545697.HMPREF0216_02485"/>
<dbReference type="PANTHER" id="PTHR38664:SF1">
    <property type="entry name" value="SLR0058 PROTEIN"/>
    <property type="match status" value="1"/>
</dbReference>
<comment type="caution">
    <text evidence="1">The sequence shown here is derived from an EMBL/GenBank/DDBJ whole genome shotgun (WGS) entry which is preliminary data.</text>
</comment>
<sequence length="109" mass="12490">MMDELKKVMLFGVGAVATTYDKAVDLIDELVKKGKITVEEGKELGDELKRSFKEKSAKLSNKDTLGNTNKIHKENSDIKIDSYNYVTRDEYEILKARVYSLEKQLNNKE</sequence>
<dbReference type="PANTHER" id="PTHR38664">
    <property type="entry name" value="SLR0058 PROTEIN"/>
    <property type="match status" value="1"/>
</dbReference>
<name>L1QBS1_9CLOT</name>
<dbReference type="RefSeq" id="WP_005214415.1">
    <property type="nucleotide sequence ID" value="NZ_KB291660.1"/>
</dbReference>
<dbReference type="InterPro" id="IPR008769">
    <property type="entry name" value="PhaF_PhaI"/>
</dbReference>
<evidence type="ECO:0000313" key="2">
    <source>
        <dbReference type="Proteomes" id="UP000010420"/>
    </source>
</evidence>
<organism evidence="1 2">
    <name type="scientific">Clostridium celatum DSM 1785</name>
    <dbReference type="NCBI Taxonomy" id="545697"/>
    <lineage>
        <taxon>Bacteria</taxon>
        <taxon>Bacillati</taxon>
        <taxon>Bacillota</taxon>
        <taxon>Clostridia</taxon>
        <taxon>Eubacteriales</taxon>
        <taxon>Clostridiaceae</taxon>
        <taxon>Clostridium</taxon>
    </lineage>
</organism>
<dbReference type="PATRIC" id="fig|545697.3.peg.2446"/>
<evidence type="ECO:0008006" key="3">
    <source>
        <dbReference type="Google" id="ProtNLM"/>
    </source>
</evidence>
<proteinExistence type="predicted"/>
<keyword evidence="2" id="KW-1185">Reference proteome</keyword>
<reference evidence="1 2" key="1">
    <citation type="submission" date="2012-05" db="EMBL/GenBank/DDBJ databases">
        <authorList>
            <person name="Weinstock G."/>
            <person name="Sodergren E."/>
            <person name="Lobos E.A."/>
            <person name="Fulton L."/>
            <person name="Fulton R."/>
            <person name="Courtney L."/>
            <person name="Fronick C."/>
            <person name="O'Laughlin M."/>
            <person name="Godfrey J."/>
            <person name="Wilson R.M."/>
            <person name="Miner T."/>
            <person name="Farmer C."/>
            <person name="Delehaunty K."/>
            <person name="Cordes M."/>
            <person name="Minx P."/>
            <person name="Tomlinson C."/>
            <person name="Chen J."/>
            <person name="Wollam A."/>
            <person name="Pepin K.H."/>
            <person name="Bhonagiri V."/>
            <person name="Zhang X."/>
            <person name="Suruliraj S."/>
            <person name="Warren W."/>
            <person name="Mitreva M."/>
            <person name="Mardis E.R."/>
            <person name="Wilson R.K."/>
        </authorList>
    </citation>
    <scope>NUCLEOTIDE SEQUENCE [LARGE SCALE GENOMIC DNA]</scope>
    <source>
        <strain evidence="1 2">DSM 1785</strain>
    </source>
</reference>
<dbReference type="eggNOG" id="COG3937">
    <property type="taxonomic scope" value="Bacteria"/>
</dbReference>
<evidence type="ECO:0000313" key="1">
    <source>
        <dbReference type="EMBL" id="EKY25386.1"/>
    </source>
</evidence>
<dbReference type="Proteomes" id="UP000010420">
    <property type="component" value="Unassembled WGS sequence"/>
</dbReference>
<dbReference type="OrthoDB" id="2134917at2"/>
<dbReference type="HOGENOM" id="CLU_131526_0_2_9"/>
<dbReference type="AlphaFoldDB" id="L1QBS1"/>
<dbReference type="EMBL" id="AMEZ01000070">
    <property type="protein sequence ID" value="EKY25386.1"/>
    <property type="molecule type" value="Genomic_DNA"/>
</dbReference>
<protein>
    <recommendedName>
        <fullName evidence="3">Polyhydroxyalkanoate synthesis regulator phasin</fullName>
    </recommendedName>
</protein>
<gene>
    <name evidence="1" type="ORF">HMPREF0216_02485</name>
</gene>